<dbReference type="FunFam" id="1.10.10.10:FF:000012">
    <property type="entry name" value="U5 small nuclear ribonucleoprotein helicase"/>
    <property type="match status" value="1"/>
</dbReference>
<keyword evidence="2" id="KW-0547">Nucleotide-binding</keyword>
<dbReference type="Gene3D" id="1.10.3380.10">
    <property type="entry name" value="Sec63 N-terminal domain-like domain"/>
    <property type="match status" value="1"/>
</dbReference>
<dbReference type="PANTHER" id="PTHR47835:SF3">
    <property type="entry name" value="HELICASE FOR MEIOSIS 1"/>
    <property type="match status" value="1"/>
</dbReference>
<dbReference type="GO" id="GO:0005524">
    <property type="term" value="F:ATP binding"/>
    <property type="evidence" value="ECO:0007669"/>
    <property type="project" value="UniProtKB-KW"/>
</dbReference>
<dbReference type="SMART" id="SM00973">
    <property type="entry name" value="Sec63"/>
    <property type="match status" value="1"/>
</dbReference>
<gene>
    <name evidence="14" type="primary">MER3</name>
    <name evidence="14" type="ORF">DL546_008455</name>
</gene>
<dbReference type="PROSITE" id="PS51192">
    <property type="entry name" value="HELICASE_ATP_BIND_1"/>
    <property type="match status" value="1"/>
</dbReference>
<evidence type="ECO:0000256" key="4">
    <source>
        <dbReference type="ARBA" id="ARBA00022806"/>
    </source>
</evidence>
<keyword evidence="4" id="KW-0347">Helicase</keyword>
<evidence type="ECO:0000256" key="9">
    <source>
        <dbReference type="ARBA" id="ARBA00034808"/>
    </source>
</evidence>
<evidence type="ECO:0000259" key="13">
    <source>
        <dbReference type="PROSITE" id="PS51194"/>
    </source>
</evidence>
<name>A0A420YMP7_9PEZI</name>
<dbReference type="PANTHER" id="PTHR47835">
    <property type="entry name" value="HFM1, ATP DEPENDENT DNA HELICASE HOMOLOG"/>
    <property type="match status" value="1"/>
</dbReference>
<dbReference type="InterPro" id="IPR004179">
    <property type="entry name" value="Sec63-dom"/>
</dbReference>
<dbReference type="InterPro" id="IPR057842">
    <property type="entry name" value="WH_MER3"/>
</dbReference>
<dbReference type="FunFam" id="1.10.3380.10:FF:000012">
    <property type="entry name" value="DEAD/DEAH box DNA helicase"/>
    <property type="match status" value="1"/>
</dbReference>
<proteinExistence type="inferred from homology"/>
<dbReference type="SMART" id="SM00490">
    <property type="entry name" value="HELICc"/>
    <property type="match status" value="1"/>
</dbReference>
<dbReference type="Pfam" id="PF00271">
    <property type="entry name" value="Helicase_C"/>
    <property type="match status" value="1"/>
</dbReference>
<evidence type="ECO:0000313" key="14">
    <source>
        <dbReference type="EMBL" id="RKU49159.1"/>
    </source>
</evidence>
<evidence type="ECO:0000313" key="15">
    <source>
        <dbReference type="Proteomes" id="UP000275385"/>
    </source>
</evidence>
<comment type="catalytic activity">
    <reaction evidence="8">
        <text>Couples ATP hydrolysis with the unwinding of duplex DNA by translocating in the 3'-5' direction.</text>
        <dbReference type="EC" id="5.6.2.4"/>
    </reaction>
</comment>
<dbReference type="Gene3D" id="3.40.50.300">
    <property type="entry name" value="P-loop containing nucleotide triphosphate hydrolases"/>
    <property type="match status" value="2"/>
</dbReference>
<dbReference type="InterPro" id="IPR052247">
    <property type="entry name" value="Meiotic_Crossover_Helicase"/>
</dbReference>
<feature type="region of interest" description="Disordered" evidence="11">
    <location>
        <begin position="1"/>
        <end position="32"/>
    </location>
</feature>
<dbReference type="SUPFAM" id="SSF46785">
    <property type="entry name" value="Winged helix' DNA-binding domain"/>
    <property type="match status" value="1"/>
</dbReference>
<evidence type="ECO:0000256" key="5">
    <source>
        <dbReference type="ARBA" id="ARBA00022840"/>
    </source>
</evidence>
<feature type="compositionally biased region" description="Basic and acidic residues" evidence="11">
    <location>
        <begin position="1216"/>
        <end position="1226"/>
    </location>
</feature>
<evidence type="ECO:0000256" key="7">
    <source>
        <dbReference type="ARBA" id="ARBA00023254"/>
    </source>
</evidence>
<dbReference type="InterPro" id="IPR014001">
    <property type="entry name" value="Helicase_ATP-bd"/>
</dbReference>
<feature type="region of interest" description="Disordered" evidence="11">
    <location>
        <begin position="1373"/>
        <end position="1431"/>
    </location>
</feature>
<keyword evidence="6" id="KW-0413">Isomerase</keyword>
<keyword evidence="15" id="KW-1185">Reference proteome</keyword>
<reference evidence="14 15" key="1">
    <citation type="submission" date="2018-08" db="EMBL/GenBank/DDBJ databases">
        <title>Draft genome of the lignicolous fungus Coniochaeta pulveracea.</title>
        <authorList>
            <person name="Borstlap C.J."/>
            <person name="De Witt R.N."/>
            <person name="Botha A."/>
            <person name="Volschenk H."/>
        </authorList>
    </citation>
    <scope>NUCLEOTIDE SEQUENCE [LARGE SCALE GENOMIC DNA]</scope>
    <source>
        <strain evidence="14 15">CAB683</strain>
    </source>
</reference>
<dbReference type="EC" id="5.6.2.4" evidence="9"/>
<dbReference type="Gene3D" id="1.10.10.10">
    <property type="entry name" value="Winged helix-like DNA-binding domain superfamily/Winged helix DNA-binding domain"/>
    <property type="match status" value="1"/>
</dbReference>
<evidence type="ECO:0000256" key="2">
    <source>
        <dbReference type="ARBA" id="ARBA00022741"/>
    </source>
</evidence>
<dbReference type="GO" id="GO:0051321">
    <property type="term" value="P:meiotic cell cycle"/>
    <property type="evidence" value="ECO:0007669"/>
    <property type="project" value="UniProtKB-KW"/>
</dbReference>
<keyword evidence="5" id="KW-0067">ATP-binding</keyword>
<feature type="domain" description="Helicase C-terminal" evidence="13">
    <location>
        <begin position="286"/>
        <end position="473"/>
    </location>
</feature>
<dbReference type="SMART" id="SM00487">
    <property type="entry name" value="DEXDc"/>
    <property type="match status" value="1"/>
</dbReference>
<protein>
    <recommendedName>
        <fullName evidence="9">DNA 3'-5' helicase</fullName>
        <ecNumber evidence="9">5.6.2.4</ecNumber>
    </recommendedName>
</protein>
<evidence type="ECO:0000256" key="11">
    <source>
        <dbReference type="SAM" id="MobiDB-lite"/>
    </source>
</evidence>
<evidence type="ECO:0000256" key="6">
    <source>
        <dbReference type="ARBA" id="ARBA00023235"/>
    </source>
</evidence>
<dbReference type="InterPro" id="IPR001650">
    <property type="entry name" value="Helicase_C-like"/>
</dbReference>
<organism evidence="14 15">
    <name type="scientific">Coniochaeta pulveracea</name>
    <dbReference type="NCBI Taxonomy" id="177199"/>
    <lineage>
        <taxon>Eukaryota</taxon>
        <taxon>Fungi</taxon>
        <taxon>Dikarya</taxon>
        <taxon>Ascomycota</taxon>
        <taxon>Pezizomycotina</taxon>
        <taxon>Sordariomycetes</taxon>
        <taxon>Sordariomycetidae</taxon>
        <taxon>Coniochaetales</taxon>
        <taxon>Coniochaetaceae</taxon>
        <taxon>Coniochaeta</taxon>
    </lineage>
</organism>
<feature type="compositionally biased region" description="Polar residues" evidence="11">
    <location>
        <begin position="1416"/>
        <end position="1426"/>
    </location>
</feature>
<dbReference type="InterPro" id="IPR036390">
    <property type="entry name" value="WH_DNA-bd_sf"/>
</dbReference>
<feature type="compositionally biased region" description="Basic and acidic residues" evidence="11">
    <location>
        <begin position="1373"/>
        <end position="1388"/>
    </location>
</feature>
<dbReference type="Pfam" id="PF02889">
    <property type="entry name" value="Sec63"/>
    <property type="match status" value="1"/>
</dbReference>
<dbReference type="SUPFAM" id="SSF52540">
    <property type="entry name" value="P-loop containing nucleoside triphosphate hydrolases"/>
    <property type="match status" value="1"/>
</dbReference>
<keyword evidence="7" id="KW-0469">Meiosis</keyword>
<dbReference type="GO" id="GO:0043138">
    <property type="term" value="F:3'-5' DNA helicase activity"/>
    <property type="evidence" value="ECO:0007669"/>
    <property type="project" value="UniProtKB-EC"/>
</dbReference>
<dbReference type="GO" id="GO:0016787">
    <property type="term" value="F:hydrolase activity"/>
    <property type="evidence" value="ECO:0007669"/>
    <property type="project" value="UniProtKB-KW"/>
</dbReference>
<dbReference type="InterPro" id="IPR011545">
    <property type="entry name" value="DEAD/DEAH_box_helicase_dom"/>
</dbReference>
<feature type="region of interest" description="Disordered" evidence="11">
    <location>
        <begin position="1094"/>
        <end position="1155"/>
    </location>
</feature>
<dbReference type="OrthoDB" id="5575at2759"/>
<accession>A0A420YMP7</accession>
<comment type="caution">
    <text evidence="14">The sequence shown here is derived from an EMBL/GenBank/DDBJ whole genome shotgun (WGS) entry which is preliminary data.</text>
</comment>
<feature type="compositionally biased region" description="Low complexity" evidence="11">
    <location>
        <begin position="1399"/>
        <end position="1415"/>
    </location>
</feature>
<dbReference type="InterPro" id="IPR036388">
    <property type="entry name" value="WH-like_DNA-bd_sf"/>
</dbReference>
<dbReference type="InterPro" id="IPR027417">
    <property type="entry name" value="P-loop_NTPase"/>
</dbReference>
<dbReference type="CDD" id="cd18795">
    <property type="entry name" value="SF2_C_Ski2"/>
    <property type="match status" value="1"/>
</dbReference>
<keyword evidence="3" id="KW-0378">Hydrolase</keyword>
<feature type="compositionally biased region" description="Low complexity" evidence="11">
    <location>
        <begin position="1"/>
        <end position="20"/>
    </location>
</feature>
<evidence type="ECO:0000256" key="3">
    <source>
        <dbReference type="ARBA" id="ARBA00022801"/>
    </source>
</evidence>
<dbReference type="Proteomes" id="UP000275385">
    <property type="component" value="Unassembled WGS sequence"/>
</dbReference>
<dbReference type="EMBL" id="QVQW01000002">
    <property type="protein sequence ID" value="RKU49159.1"/>
    <property type="molecule type" value="Genomic_DNA"/>
</dbReference>
<feature type="region of interest" description="Disordered" evidence="11">
    <location>
        <begin position="921"/>
        <end position="944"/>
    </location>
</feature>
<dbReference type="Pfam" id="PF23445">
    <property type="entry name" value="WHD_SNRNP200"/>
    <property type="match status" value="1"/>
</dbReference>
<feature type="region of interest" description="Disordered" evidence="11">
    <location>
        <begin position="1216"/>
        <end position="1250"/>
    </location>
</feature>
<evidence type="ECO:0000256" key="8">
    <source>
        <dbReference type="ARBA" id="ARBA00034617"/>
    </source>
</evidence>
<evidence type="ECO:0000259" key="12">
    <source>
        <dbReference type="PROSITE" id="PS51192"/>
    </source>
</evidence>
<dbReference type="GO" id="GO:0003676">
    <property type="term" value="F:nucleic acid binding"/>
    <property type="evidence" value="ECO:0007669"/>
    <property type="project" value="InterPro"/>
</dbReference>
<sequence length="1456" mass="160699">MPLHHPLPSSLQSEPSQQQQYHDGPVMMSSASDTPVAHGIPLVSPRQALPNNHRFQSVFPFEWFNAIQSKCFQTAYGSTDNLVVSAPTGSGKTVIFELAICKMLMDRESENFKVVYQAPTKALCSERARDWQQKFGPGLSCAELTGDTSQAEARRVSQATIIVTTPEKWDSITRKWGDHQKLLQLVKLLLIDEVHILRDARGATMEAVVSRMKSIGANVRFIALSATVPNSQDVASWLGLNQKDAHLPAHHETFDEDFRPVKLTRHIQGFHPKDNEFIFDKFLEAKIPPLLTEHAQGKPTLIFCFTKKSCESTAAYLAQWWTTLDPDKKPWSGPSRTLPVSAGSRELVRTGVAFHHAGLDARDRATIEQAFIRGDLKVICCTSTLAVGVNLPCHTVVLKGTVGYQDGKLQELSDLDVLQMLGRAGRPQYDATANAVILTCDRNVERYKKLVAGNEILESTLHLNLIEHLNSEIGLQTITDIDSAVRWLKSTYLSVRLQQNPDYYKLMGDSTSGQDIASRLREICERDIDLLEQANIVSTNSGFKQTEYGKIMSRYMIGFSTMRLLLSIPRGANMEHLLRTISQANEFKDQRFQPAERTLYRELNKSSHILYPTEEVVAQTWHKIFLLVQLYLSTGNNPDVSPTPSMSSQLQRDKKVVFERLQRLVRCVIDCKVHDRDSITAKTAMDLSRSLAATAWEGRPSQLLQILSVGQVTMRQLVTAGVRTVKDLVTKDYGELERLWRRKPPTGKKVGDALAHFPLLSMDVALVPAPKQTAGVGQRLVLVKATLRCLNHESPLRWCGKDTAISATFMAETSSGLLLHFWRGTVSQLQAAKRTEIRFTAEIEAVEDQIECHLTCDEIVGTMVSETLAHNIPASMFPDKESTPGFRGVNTSQVNNIVEHNQDNADALETAAMADTIEVRPLPQNSARRKAQAEARDESDYDSADFPAIEDIRNLIVVAPPPRLPHAAPKPRPTPSMTAVTSWSPALTQRPNTANTTTAPLPVEDPERMADAVTSCPDAQSFLQVRRTKASGMSSAATLSSVPPHEDVDREPVQLPNGKWQCNHACTGGKLTKGGKQCSHKCCLVGLDKARRKPKVKTYKTGEARATNKKRKANEDQGDANIGLTVVDGTIPNPGSTLPRKRQKCKPQAPTGAMDSNDLVTVSTVAAVNPANNLSGLYEDNPNAFDLGEDPIDLVGDDVDDDDLPDIATLSARLKEKREGKMEAHKSTQKRKTASNAQQAPADGQAMNGQLSETKGDLHRTFGSDFFEFDNYFNTSDIDSSQEGPHRTGESLSSQAFRPGVVKEAYFTRPSCSYPVGEDTAIAQNPGQLSSGSSMIPRTLTRMRDVASLMPSSDHLDSEEEWLHDVLDLEGRHGIGAHGDDSNQKSRQDVSLAVHHGHQQPPTQSSQSAAAAKSSVLTSNEESQEAVTHRSTADADWLGLFDQELVNSLRDYVDFV</sequence>
<dbReference type="Pfam" id="PF00270">
    <property type="entry name" value="DEAD"/>
    <property type="match status" value="1"/>
</dbReference>
<evidence type="ECO:0000256" key="10">
    <source>
        <dbReference type="ARBA" id="ARBA00048988"/>
    </source>
</evidence>
<evidence type="ECO:0000256" key="1">
    <source>
        <dbReference type="ARBA" id="ARBA00010140"/>
    </source>
</evidence>
<dbReference type="PROSITE" id="PS51194">
    <property type="entry name" value="HELICASE_CTER"/>
    <property type="match status" value="1"/>
</dbReference>
<comment type="catalytic activity">
    <reaction evidence="10">
        <text>ATP + H2O = ADP + phosphate + H(+)</text>
        <dbReference type="Rhea" id="RHEA:13065"/>
        <dbReference type="ChEBI" id="CHEBI:15377"/>
        <dbReference type="ChEBI" id="CHEBI:15378"/>
        <dbReference type="ChEBI" id="CHEBI:30616"/>
        <dbReference type="ChEBI" id="CHEBI:43474"/>
        <dbReference type="ChEBI" id="CHEBI:456216"/>
        <dbReference type="EC" id="5.6.2.4"/>
    </reaction>
</comment>
<comment type="similarity">
    <text evidence="1">Belongs to the helicase family. SKI2 subfamily.</text>
</comment>
<dbReference type="SUPFAM" id="SSF158702">
    <property type="entry name" value="Sec63 N-terminal domain-like"/>
    <property type="match status" value="1"/>
</dbReference>
<dbReference type="STRING" id="177199.A0A420YMP7"/>
<feature type="domain" description="Helicase ATP-binding" evidence="12">
    <location>
        <begin position="73"/>
        <end position="246"/>
    </location>
</feature>